<evidence type="ECO:0000256" key="1">
    <source>
        <dbReference type="SAM" id="MobiDB-lite"/>
    </source>
</evidence>
<organism evidence="2 3">
    <name type="scientific">Fusarium agapanthi</name>
    <dbReference type="NCBI Taxonomy" id="1803897"/>
    <lineage>
        <taxon>Eukaryota</taxon>
        <taxon>Fungi</taxon>
        <taxon>Dikarya</taxon>
        <taxon>Ascomycota</taxon>
        <taxon>Pezizomycotina</taxon>
        <taxon>Sordariomycetes</taxon>
        <taxon>Hypocreomycetidae</taxon>
        <taxon>Hypocreales</taxon>
        <taxon>Nectriaceae</taxon>
        <taxon>Fusarium</taxon>
        <taxon>Fusarium fujikuroi species complex</taxon>
    </lineage>
</organism>
<proteinExistence type="predicted"/>
<feature type="compositionally biased region" description="Basic and acidic residues" evidence="1">
    <location>
        <begin position="519"/>
        <end position="530"/>
    </location>
</feature>
<dbReference type="AlphaFoldDB" id="A0A9P5BJV9"/>
<keyword evidence="3" id="KW-1185">Reference proteome</keyword>
<sequence length="530" mass="57921">MDPNQSPEDREKTEDVAHLGIQRTSLSMSSNPGNAAMLQHIRGLKPFGLIDHQGNLVGLQFLNSHGGPQTNVMASSNICLGAILYKGPYQAALAHIHRHQGSYYMIRLGPSTIWTSALAAGFRSAPMTFRFLGFVNGNAKTFPELDGNAGDVVVILIPQGGPFFPNGHPSLPHNVLRPRLVMEEPSHMEFKISDVLSELPARTSDFQEAVVSGVFQASKRIMFNMLKHNSQTGPRLVSELKPVGVVDDKGVLIGVRFQNFIGDDEHVMARFESVPSACIYQGVEDGFQPAMETLFSNGTPSPIACISVPFLDKKFMTNLPAGHRKIGMQLQVVKGQLDSYGDTRTKPREAGPERAVIILPECQKLFSEVNKGMACIFLEEDPFGRSSAEPFEPLSNENVHLLETFHTHQLCAWKGDSDYLTDSFIVEFHRKIERALTQLKATAAATTTTSGGDVGTERDHAIEALRVQTDISDSLRGILETLQHRGSSCGTMAADSEDEGASSDPKTGRKRSAPNGDGRTVDDWKKPRTG</sequence>
<comment type="caution">
    <text evidence="2">The sequence shown here is derived from an EMBL/GenBank/DDBJ whole genome shotgun (WGS) entry which is preliminary data.</text>
</comment>
<feature type="region of interest" description="Disordered" evidence="1">
    <location>
        <begin position="486"/>
        <end position="530"/>
    </location>
</feature>
<accession>A0A9P5BJV9</accession>
<dbReference type="OrthoDB" id="5080867at2759"/>
<evidence type="ECO:0000313" key="2">
    <source>
        <dbReference type="EMBL" id="KAF4502503.1"/>
    </source>
</evidence>
<dbReference type="Proteomes" id="UP000737391">
    <property type="component" value="Unassembled WGS sequence"/>
</dbReference>
<protein>
    <submittedName>
        <fullName evidence="2">Uncharacterized protein</fullName>
    </submittedName>
</protein>
<name>A0A9P5BJV9_9HYPO</name>
<dbReference type="EMBL" id="LUFC02000072">
    <property type="protein sequence ID" value="KAF4502503.1"/>
    <property type="molecule type" value="Genomic_DNA"/>
</dbReference>
<gene>
    <name evidence="2" type="ORF">FAGAP_1281</name>
</gene>
<evidence type="ECO:0000313" key="3">
    <source>
        <dbReference type="Proteomes" id="UP000737391"/>
    </source>
</evidence>
<reference evidence="2" key="1">
    <citation type="submission" date="2020-01" db="EMBL/GenBank/DDBJ databases">
        <title>Identification and distribution of gene clusters putatively required for synthesis of sphingolipid metabolism inhibitors in phylogenetically diverse species of the filamentous fungus Fusarium.</title>
        <authorList>
            <person name="Kim H.-S."/>
            <person name="Busman M."/>
            <person name="Brown D.W."/>
            <person name="Divon H."/>
            <person name="Uhlig S."/>
            <person name="Proctor R.H."/>
        </authorList>
    </citation>
    <scope>NUCLEOTIDE SEQUENCE</scope>
    <source>
        <strain evidence="2">NRRL 31653</strain>
    </source>
</reference>